<dbReference type="PROSITE" id="PS51000">
    <property type="entry name" value="HTH_DEOR_2"/>
    <property type="match status" value="1"/>
</dbReference>
<dbReference type="Gene3D" id="3.40.50.1360">
    <property type="match status" value="1"/>
</dbReference>
<dbReference type="SUPFAM" id="SSF100950">
    <property type="entry name" value="NagB/RpiA/CoA transferase-like"/>
    <property type="match status" value="1"/>
</dbReference>
<dbReference type="PROSITE" id="PS00894">
    <property type="entry name" value="HTH_DEOR_1"/>
    <property type="match status" value="1"/>
</dbReference>
<dbReference type="InterPro" id="IPR050313">
    <property type="entry name" value="Carb_Metab_HTH_regulators"/>
</dbReference>
<accession>A0ABT4UJZ7</accession>
<feature type="domain" description="HTH deoR-type" evidence="5">
    <location>
        <begin position="3"/>
        <end position="58"/>
    </location>
</feature>
<evidence type="ECO:0000313" key="6">
    <source>
        <dbReference type="EMBL" id="MDA3614503.1"/>
    </source>
</evidence>
<dbReference type="SMART" id="SM00420">
    <property type="entry name" value="HTH_DEOR"/>
    <property type="match status" value="1"/>
</dbReference>
<dbReference type="InterPro" id="IPR018356">
    <property type="entry name" value="Tscrpt_reg_HTH_DeoR_CS"/>
</dbReference>
<keyword evidence="1" id="KW-0678">Repressor</keyword>
<evidence type="ECO:0000259" key="5">
    <source>
        <dbReference type="PROSITE" id="PS51000"/>
    </source>
</evidence>
<reference evidence="6 7" key="1">
    <citation type="submission" date="2022-12" db="EMBL/GenBank/DDBJ databases">
        <title>Chitinophagaceae gen. sp. nov., a new member of the family Chitinophagaceae, isolated from soil in a chemical factory.</title>
        <authorList>
            <person name="Ke Z."/>
        </authorList>
    </citation>
    <scope>NUCLEOTIDE SEQUENCE [LARGE SCALE GENOMIC DNA]</scope>
    <source>
        <strain evidence="6 7">LY-5</strain>
    </source>
</reference>
<dbReference type="SMART" id="SM01134">
    <property type="entry name" value="DeoRC"/>
    <property type="match status" value="1"/>
</dbReference>
<dbReference type="InterPro" id="IPR001034">
    <property type="entry name" value="DeoR_HTH"/>
</dbReference>
<organism evidence="6 7">
    <name type="scientific">Polluticaenibacter yanchengensis</name>
    <dbReference type="NCBI Taxonomy" id="3014562"/>
    <lineage>
        <taxon>Bacteria</taxon>
        <taxon>Pseudomonadati</taxon>
        <taxon>Bacteroidota</taxon>
        <taxon>Chitinophagia</taxon>
        <taxon>Chitinophagales</taxon>
        <taxon>Chitinophagaceae</taxon>
        <taxon>Polluticaenibacter</taxon>
    </lineage>
</organism>
<keyword evidence="3 6" id="KW-0238">DNA-binding</keyword>
<sequence>MLKEERLDFILQRLKEDQVVKLTELSQRLNVSEDTIRRDIETLDKNGLCQKVRGGAIPHSPNIVINDFKDRVGKLSEQKTVIAQKALTLIRPNSTIFLDSGTTSYKLATMLPVGLPLTIITHSIPVAVALMDNPSVDVILAGGRVSKTHQVTIGVETARTLEHFRVDVYFTGICSLHHEFGITNENFEESEIKRILVKQSARVIALTTCDKIGTAEVFKICDIQDVDTIVTENENALPLFNTYKNLGINIL</sequence>
<dbReference type="InterPro" id="IPR014036">
    <property type="entry name" value="DeoR-like_C"/>
</dbReference>
<evidence type="ECO:0000256" key="2">
    <source>
        <dbReference type="ARBA" id="ARBA00023015"/>
    </source>
</evidence>
<dbReference type="Pfam" id="PF00455">
    <property type="entry name" value="DeoRC"/>
    <property type="match status" value="1"/>
</dbReference>
<evidence type="ECO:0000256" key="3">
    <source>
        <dbReference type="ARBA" id="ARBA00023125"/>
    </source>
</evidence>
<evidence type="ECO:0000256" key="1">
    <source>
        <dbReference type="ARBA" id="ARBA00022491"/>
    </source>
</evidence>
<proteinExistence type="predicted"/>
<keyword evidence="7" id="KW-1185">Reference proteome</keyword>
<keyword evidence="4" id="KW-0804">Transcription</keyword>
<dbReference type="RefSeq" id="WP_407030829.1">
    <property type="nucleotide sequence ID" value="NZ_JAQGEF010000006.1"/>
</dbReference>
<comment type="caution">
    <text evidence="6">The sequence shown here is derived from an EMBL/GenBank/DDBJ whole genome shotgun (WGS) entry which is preliminary data.</text>
</comment>
<protein>
    <submittedName>
        <fullName evidence="6">DeoR/GlpR family DNA-binding transcription regulator</fullName>
    </submittedName>
</protein>
<dbReference type="PANTHER" id="PTHR30363:SF4">
    <property type="entry name" value="GLYCEROL-3-PHOSPHATE REGULON REPRESSOR"/>
    <property type="match status" value="1"/>
</dbReference>
<dbReference type="Pfam" id="PF08220">
    <property type="entry name" value="HTH_DeoR"/>
    <property type="match status" value="1"/>
</dbReference>
<dbReference type="PRINTS" id="PR00037">
    <property type="entry name" value="HTHLACR"/>
</dbReference>
<dbReference type="EMBL" id="JAQGEF010000006">
    <property type="protein sequence ID" value="MDA3614503.1"/>
    <property type="molecule type" value="Genomic_DNA"/>
</dbReference>
<dbReference type="SUPFAM" id="SSF46785">
    <property type="entry name" value="Winged helix' DNA-binding domain"/>
    <property type="match status" value="1"/>
</dbReference>
<dbReference type="InterPro" id="IPR036388">
    <property type="entry name" value="WH-like_DNA-bd_sf"/>
</dbReference>
<dbReference type="Gene3D" id="1.10.10.10">
    <property type="entry name" value="Winged helix-like DNA-binding domain superfamily/Winged helix DNA-binding domain"/>
    <property type="match status" value="1"/>
</dbReference>
<dbReference type="InterPro" id="IPR037171">
    <property type="entry name" value="NagB/RpiA_transferase-like"/>
</dbReference>
<gene>
    <name evidence="6" type="ORF">O3P16_06760</name>
</gene>
<dbReference type="GO" id="GO:0003677">
    <property type="term" value="F:DNA binding"/>
    <property type="evidence" value="ECO:0007669"/>
    <property type="project" value="UniProtKB-KW"/>
</dbReference>
<dbReference type="InterPro" id="IPR036390">
    <property type="entry name" value="WH_DNA-bd_sf"/>
</dbReference>
<evidence type="ECO:0000256" key="4">
    <source>
        <dbReference type="ARBA" id="ARBA00023163"/>
    </source>
</evidence>
<keyword evidence="2" id="KW-0805">Transcription regulation</keyword>
<evidence type="ECO:0000313" key="7">
    <source>
        <dbReference type="Proteomes" id="UP001210231"/>
    </source>
</evidence>
<dbReference type="Proteomes" id="UP001210231">
    <property type="component" value="Unassembled WGS sequence"/>
</dbReference>
<dbReference type="PANTHER" id="PTHR30363">
    <property type="entry name" value="HTH-TYPE TRANSCRIPTIONAL REGULATOR SRLR-RELATED"/>
    <property type="match status" value="1"/>
</dbReference>
<name>A0ABT4UJZ7_9BACT</name>